<evidence type="ECO:0000313" key="3">
    <source>
        <dbReference type="Proteomes" id="UP001652661"/>
    </source>
</evidence>
<keyword evidence="3" id="KW-1185">Reference proteome</keyword>
<dbReference type="InterPro" id="IPR031843">
    <property type="entry name" value="Yuri_gagarin"/>
</dbReference>
<dbReference type="RefSeq" id="XP_017020860.1">
    <property type="nucleotide sequence ID" value="XM_017165371.3"/>
</dbReference>
<dbReference type="Proteomes" id="UP001652661">
    <property type="component" value="Chromosome 2L"/>
</dbReference>
<reference evidence="3" key="1">
    <citation type="submission" date="2025-05" db="UniProtKB">
        <authorList>
            <consortium name="RefSeq"/>
        </authorList>
    </citation>
    <scope>NUCLEOTIDE SEQUENCE [LARGE SCALE GENOMIC DNA]</scope>
    <source>
        <strain evidence="3">14028-0561.14</strain>
    </source>
</reference>
<reference evidence="4" key="2">
    <citation type="submission" date="2025-08" db="UniProtKB">
        <authorList>
            <consortium name="RefSeq"/>
        </authorList>
    </citation>
    <scope>IDENTIFICATION</scope>
    <source>
        <strain evidence="4">14028-0561.14</strain>
        <tissue evidence="4">Whole fly</tissue>
    </source>
</reference>
<protein>
    <submittedName>
        <fullName evidence="4">Leucine-rich repeat-containing protein DDB_G0290503 isoform X1</fullName>
    </submittedName>
</protein>
<gene>
    <name evidence="4" type="primary">yuri</name>
</gene>
<dbReference type="Pfam" id="PF15934">
    <property type="entry name" value="Yuri_gagarin"/>
    <property type="match status" value="1"/>
</dbReference>
<organism evidence="3 4">
    <name type="scientific">Drosophila kikkawai</name>
    <name type="common">Fruit fly</name>
    <dbReference type="NCBI Taxonomy" id="30033"/>
    <lineage>
        <taxon>Eukaryota</taxon>
        <taxon>Metazoa</taxon>
        <taxon>Ecdysozoa</taxon>
        <taxon>Arthropoda</taxon>
        <taxon>Hexapoda</taxon>
        <taxon>Insecta</taxon>
        <taxon>Pterygota</taxon>
        <taxon>Neoptera</taxon>
        <taxon>Endopterygota</taxon>
        <taxon>Diptera</taxon>
        <taxon>Brachycera</taxon>
        <taxon>Muscomorpha</taxon>
        <taxon>Ephydroidea</taxon>
        <taxon>Drosophilidae</taxon>
        <taxon>Drosophila</taxon>
        <taxon>Sophophora</taxon>
    </lineage>
</organism>
<sequence length="898" mass="103068">MSSQRTGFVLDAKSMGLKGVSSPPSPPSTNCLCEPCPEPEEDCPSVGSATQVLAREEGSELEACGSNAQCNSSTEALPTEYYRSLLQKLIQEAGDAGQVNFELNSIFLKRLGEIDGLNEDCGDTMFSTQLRLVTFQEWVDFLLHVNSVILGNMSELEDEAYSKIVSYFNSMQGQQQQALDENRKLRRDLCTLIKFVQTGYHRSSWEGIKEVSLETMTVNQLLGMKPDQVLPESESEKMAECMKSLVNEMAEKHDEIVHLKTQLANLDEVVLTARQKLLFKDQCIAQLNQQLQEVTQKLASMPTTDAESSAEVTDNPEQTSGESKVDATTSISITNCMLQDLAIQDYRETEMLRILDNELNEFLLMHNIHEHQTMESWRRRLACLYEKLSSERDDTVKKLENIRSQLSLLQADVDRSGLVFNHPPPSTVDVDSKMVECLRGRMDTLTQRNRELQEKYLRLDTETKILQTKFEFQNGLNERNSHILKEIADFISKLLPIEFSYQTMYSETSTENPFCEAIKEILDRQRSSEELRNKTCNERLACQIQGLQDTVKDRDGQIADLQSMIQSYSDVSENNRLKEQIHELKLKNSNQGRQIRELEGAVKSNEQERRELASKYQNLMSSLEEKSQGLKGAERQVEGLQTRLNQLEQLQGELQMERNVLRDEVVALKEKEAVSAGRERALVDQQRLGHMELEKMRHHIRDMQCQLQQEESQHRENVRQLEKTKVSIQEKMSVLSADCQRMQMRLKQQFDVNQQQGQIIESFRKWKEAQVRSDDAMRQRAKEAENKISMLVEENQSLVKDYRCVYRDYQVLEQELQRVKQAINYAPTSSMGYPPSPSGRMDPEAGNEMARRLQSMASTSQRISNQYRTLNDVQATVVPQYQHNKNQPRPARSSDDVS</sequence>
<feature type="coiled-coil region" evidence="1">
    <location>
        <begin position="774"/>
        <end position="801"/>
    </location>
</feature>
<feature type="compositionally biased region" description="Polar residues" evidence="2">
    <location>
        <begin position="856"/>
        <end position="887"/>
    </location>
</feature>
<keyword evidence="1" id="KW-0175">Coiled coil</keyword>
<feature type="coiled-coil region" evidence="1">
    <location>
        <begin position="574"/>
        <end position="738"/>
    </location>
</feature>
<feature type="coiled-coil region" evidence="1">
    <location>
        <begin position="435"/>
        <end position="462"/>
    </location>
</feature>
<dbReference type="OrthoDB" id="6350415at2759"/>
<evidence type="ECO:0000256" key="1">
    <source>
        <dbReference type="SAM" id="Coils"/>
    </source>
</evidence>
<name>A0A6P4HYN4_DROKI</name>
<evidence type="ECO:0000313" key="4">
    <source>
        <dbReference type="RefSeq" id="XP_017020860.1"/>
    </source>
</evidence>
<feature type="region of interest" description="Disordered" evidence="2">
    <location>
        <begin position="298"/>
        <end position="326"/>
    </location>
</feature>
<evidence type="ECO:0000256" key="2">
    <source>
        <dbReference type="SAM" id="MobiDB-lite"/>
    </source>
</evidence>
<dbReference type="AlphaFoldDB" id="A0A6P4HYN4"/>
<accession>A0A6P4HYN4</accession>
<proteinExistence type="predicted"/>
<feature type="region of interest" description="Disordered" evidence="2">
    <location>
        <begin position="856"/>
        <end position="898"/>
    </location>
</feature>